<dbReference type="AlphaFoldDB" id="A0A8J3H0X1"/>
<dbReference type="InterPro" id="IPR013096">
    <property type="entry name" value="Cupin_2"/>
</dbReference>
<evidence type="ECO:0000313" key="3">
    <source>
        <dbReference type="Proteomes" id="UP000626220"/>
    </source>
</evidence>
<dbReference type="InterPro" id="IPR014710">
    <property type="entry name" value="RmlC-like_jellyroll"/>
</dbReference>
<proteinExistence type="predicted"/>
<reference evidence="2" key="1">
    <citation type="journal article" date="2014" name="Int. J. Syst. Evol. Microbiol.">
        <title>Complete genome sequence of Corynebacterium casei LMG S-19264T (=DSM 44701T), isolated from a smear-ripened cheese.</title>
        <authorList>
            <consortium name="US DOE Joint Genome Institute (JGI-PGF)"/>
            <person name="Walter F."/>
            <person name="Albersmeier A."/>
            <person name="Kalinowski J."/>
            <person name="Ruckert C."/>
        </authorList>
    </citation>
    <scope>NUCLEOTIDE SEQUENCE</scope>
    <source>
        <strain evidence="2">KCTC 42650</strain>
    </source>
</reference>
<accession>A0A8J3H0X1</accession>
<dbReference type="SUPFAM" id="SSF51182">
    <property type="entry name" value="RmlC-like cupins"/>
    <property type="match status" value="1"/>
</dbReference>
<dbReference type="PANTHER" id="PTHR40112">
    <property type="entry name" value="H2HPP ISOMERASE"/>
    <property type="match status" value="1"/>
</dbReference>
<dbReference type="RefSeq" id="WP_189682349.1">
    <property type="nucleotide sequence ID" value="NZ_BNCJ01000021.1"/>
</dbReference>
<dbReference type="Pfam" id="PF07883">
    <property type="entry name" value="Cupin_2"/>
    <property type="match status" value="1"/>
</dbReference>
<comment type="caution">
    <text evidence="2">The sequence shown here is derived from an EMBL/GenBank/DDBJ whole genome shotgun (WGS) entry which is preliminary data.</text>
</comment>
<sequence>MNDMSRMLEKTLGYYAQRDEIPAEKLDTVEGVKEQGHVEVRKMMVGDEILMLHVYRKKGLIDPVHKHMDHESMGYLIKGKLKLVIGGEEFIATPGTAWMHPVGVEHFSEALEDVEQLEIKSPPRKTWTTAED</sequence>
<protein>
    <recommendedName>
        <fullName evidence="1">Cupin type-2 domain-containing protein</fullName>
    </recommendedName>
</protein>
<dbReference type="Proteomes" id="UP000626220">
    <property type="component" value="Unassembled WGS sequence"/>
</dbReference>
<keyword evidence="3" id="KW-1185">Reference proteome</keyword>
<gene>
    <name evidence="2" type="ORF">GCM10017056_44640</name>
</gene>
<dbReference type="InterPro" id="IPR011051">
    <property type="entry name" value="RmlC_Cupin_sf"/>
</dbReference>
<dbReference type="Gene3D" id="2.60.120.10">
    <property type="entry name" value="Jelly Rolls"/>
    <property type="match status" value="1"/>
</dbReference>
<name>A0A8J3H0X1_9RHOB</name>
<reference evidence="2" key="2">
    <citation type="submission" date="2020-09" db="EMBL/GenBank/DDBJ databases">
        <authorList>
            <person name="Sun Q."/>
            <person name="Kim S."/>
        </authorList>
    </citation>
    <scope>NUCLEOTIDE SEQUENCE</scope>
    <source>
        <strain evidence="2">KCTC 42650</strain>
    </source>
</reference>
<evidence type="ECO:0000313" key="2">
    <source>
        <dbReference type="EMBL" id="GHF68569.1"/>
    </source>
</evidence>
<feature type="domain" description="Cupin type-2" evidence="1">
    <location>
        <begin position="56"/>
        <end position="108"/>
    </location>
</feature>
<dbReference type="InterPro" id="IPR052535">
    <property type="entry name" value="Bacilysin_H2HPP_isomerase"/>
</dbReference>
<dbReference type="PANTHER" id="PTHR40112:SF1">
    <property type="entry name" value="H2HPP ISOMERASE"/>
    <property type="match status" value="1"/>
</dbReference>
<evidence type="ECO:0000259" key="1">
    <source>
        <dbReference type="Pfam" id="PF07883"/>
    </source>
</evidence>
<dbReference type="EMBL" id="BNCJ01000021">
    <property type="protein sequence ID" value="GHF68569.1"/>
    <property type="molecule type" value="Genomic_DNA"/>
</dbReference>
<organism evidence="2 3">
    <name type="scientific">Seohaeicola zhoushanensis</name>
    <dbReference type="NCBI Taxonomy" id="1569283"/>
    <lineage>
        <taxon>Bacteria</taxon>
        <taxon>Pseudomonadati</taxon>
        <taxon>Pseudomonadota</taxon>
        <taxon>Alphaproteobacteria</taxon>
        <taxon>Rhodobacterales</taxon>
        <taxon>Roseobacteraceae</taxon>
        <taxon>Seohaeicola</taxon>
    </lineage>
</organism>